<dbReference type="AlphaFoldDB" id="A0A218XLV2"/>
<protein>
    <submittedName>
        <fullName evidence="1">Uncharacterized protein</fullName>
    </submittedName>
</protein>
<evidence type="ECO:0000313" key="2">
    <source>
        <dbReference type="Proteomes" id="UP000197138"/>
    </source>
</evidence>
<sequence length="74" mass="8197">MMKVTVMEGGRRRDEKRLLSMCSTINAVDIAALRFIKDNLNDLLGSHFFTRDFTSTPAPPSLASPAPPLLPLPR</sequence>
<evidence type="ECO:0000313" key="1">
    <source>
        <dbReference type="EMBL" id="OWM85659.1"/>
    </source>
</evidence>
<gene>
    <name evidence="1" type="ORF">CDL15_Pgr029082</name>
</gene>
<comment type="caution">
    <text evidence="1">The sequence shown here is derived from an EMBL/GenBank/DDBJ whole genome shotgun (WGS) entry which is preliminary data.</text>
</comment>
<dbReference type="EMBL" id="MTKT01001158">
    <property type="protein sequence ID" value="OWM85659.1"/>
    <property type="molecule type" value="Genomic_DNA"/>
</dbReference>
<reference evidence="2" key="1">
    <citation type="journal article" date="2017" name="Plant J.">
        <title>The pomegranate (Punica granatum L.) genome and the genomics of punicalagin biosynthesis.</title>
        <authorList>
            <person name="Qin G."/>
            <person name="Xu C."/>
            <person name="Ming R."/>
            <person name="Tang H."/>
            <person name="Guyot R."/>
            <person name="Kramer E.M."/>
            <person name="Hu Y."/>
            <person name="Yi X."/>
            <person name="Qi Y."/>
            <person name="Xu X."/>
            <person name="Gao Z."/>
            <person name="Pan H."/>
            <person name="Jian J."/>
            <person name="Tian Y."/>
            <person name="Yue Z."/>
            <person name="Xu Y."/>
        </authorList>
    </citation>
    <scope>NUCLEOTIDE SEQUENCE [LARGE SCALE GENOMIC DNA]</scope>
    <source>
        <strain evidence="2">cv. Dabenzi</strain>
    </source>
</reference>
<accession>A0A218XLV2</accession>
<name>A0A218XLV2_PUNGR</name>
<dbReference type="Proteomes" id="UP000197138">
    <property type="component" value="Unassembled WGS sequence"/>
</dbReference>
<proteinExistence type="predicted"/>
<organism evidence="1 2">
    <name type="scientific">Punica granatum</name>
    <name type="common">Pomegranate</name>
    <dbReference type="NCBI Taxonomy" id="22663"/>
    <lineage>
        <taxon>Eukaryota</taxon>
        <taxon>Viridiplantae</taxon>
        <taxon>Streptophyta</taxon>
        <taxon>Embryophyta</taxon>
        <taxon>Tracheophyta</taxon>
        <taxon>Spermatophyta</taxon>
        <taxon>Magnoliopsida</taxon>
        <taxon>eudicotyledons</taxon>
        <taxon>Gunneridae</taxon>
        <taxon>Pentapetalae</taxon>
        <taxon>rosids</taxon>
        <taxon>malvids</taxon>
        <taxon>Myrtales</taxon>
        <taxon>Lythraceae</taxon>
        <taxon>Punica</taxon>
    </lineage>
</organism>